<sequence length="803" mass="89456">MSTNGSTITVSNPWRDRILKGEVCSVMSCKFFVSNEVAMMVKMAGIDGIFIDMEHSVLTIRDVSQLVLACNYVGVTPIVRIPSKSHWHLSRILDAGAAAVVIPHCETIQEVKDVVRNAKYGPLGIRGCANNQPILNFQTVPTLVANDLLNRETMVIPMIETPAAVELADDFFAIDGVDGILIGSNDLCTDLGIPGKYDDPRYLDSVEKIIAAGVKAGKPIGIGGIGGRLDLLERFFKLGATWSLSGGDGSILQAGMNKIGQNYVEINGRGQHRDHVMKYTSSLMPDVKVPLLSSQVTDLVHMLRRTCGESSLSSEQQKDGKYREVSQELSEPYPGPQTFSDLLLVPDGYVFNQWVDTIESYFPGIRLVLVKIAPHVSRLSRNGVNQRWKKVAPKDFKDGNWQSGFQFLNDSTNPKNSSHLFICSYSTWRNNLIKTFPPTKDELKERPYDENVCTPQNKQARQHEKAEKAFGRSAHSEDISSWLPENGGSEAWKVWKSAALNQTPANDAARSIQMKPTIYDDLVKGKQLNFKAQYAPCYDKLVSLRRSNHSILPGYGWPSATEDGGLDLTAMMQRHDMKTRHLGHADEVEKVAFLSWHRKASKLHAAICKERAKKFHASKKNKKMAMKNLRHREWAGPCANWHIVLLYSGGDPNASTQKCSSPSWAPFALKTMPTQNRSGFAVPNAYKSSHEGIVDDERAWVVEQMCEEPGPGNFTHLTITILTYSMNANGVNLDKDCCKCLVFQQFKVIRLSFKSSHDRWREATQANQAISDTVTKVYGGSGADIILDFLNHPDKGQREIREI</sequence>
<dbReference type="InterPro" id="IPR040442">
    <property type="entry name" value="Pyrv_kinase-like_dom_sf"/>
</dbReference>
<accession>A0A3M7IA08</accession>
<organism evidence="6 7">
    <name type="scientific">Hortaea werneckii</name>
    <name type="common">Black yeast</name>
    <name type="synonym">Cladosporium werneckii</name>
    <dbReference type="NCBI Taxonomy" id="91943"/>
    <lineage>
        <taxon>Eukaryota</taxon>
        <taxon>Fungi</taxon>
        <taxon>Dikarya</taxon>
        <taxon>Ascomycota</taxon>
        <taxon>Pezizomycotina</taxon>
        <taxon>Dothideomycetes</taxon>
        <taxon>Dothideomycetidae</taxon>
        <taxon>Mycosphaerellales</taxon>
        <taxon>Teratosphaeriaceae</taxon>
        <taxon>Hortaea</taxon>
    </lineage>
</organism>
<dbReference type="InterPro" id="IPR050251">
    <property type="entry name" value="HpcH-HpaI_aldolase"/>
</dbReference>
<dbReference type="SUPFAM" id="SSF51621">
    <property type="entry name" value="Phosphoenolpyruvate/pyruvate domain"/>
    <property type="match status" value="1"/>
</dbReference>
<dbReference type="PANTHER" id="PTHR30502">
    <property type="entry name" value="2-KETO-3-DEOXY-L-RHAMNONATE ALDOLASE"/>
    <property type="match status" value="1"/>
</dbReference>
<evidence type="ECO:0000256" key="4">
    <source>
        <dbReference type="SAM" id="MobiDB-lite"/>
    </source>
</evidence>
<proteinExistence type="inferred from homology"/>
<dbReference type="GO" id="GO:0005737">
    <property type="term" value="C:cytoplasm"/>
    <property type="evidence" value="ECO:0007669"/>
    <property type="project" value="TreeGrafter"/>
</dbReference>
<dbReference type="Gene3D" id="3.20.20.60">
    <property type="entry name" value="Phosphoenolpyruvate-binding domains"/>
    <property type="match status" value="1"/>
</dbReference>
<dbReference type="OrthoDB" id="1621678at2759"/>
<dbReference type="InterPro" id="IPR015813">
    <property type="entry name" value="Pyrv/PenolPyrv_kinase-like_dom"/>
</dbReference>
<dbReference type="PANTHER" id="PTHR30502:SF0">
    <property type="entry name" value="PHOSPHOENOLPYRUVATE CARBOXYLASE FAMILY PROTEIN"/>
    <property type="match status" value="1"/>
</dbReference>
<keyword evidence="2" id="KW-0479">Metal-binding</keyword>
<dbReference type="AlphaFoldDB" id="A0A3M7IA08"/>
<evidence type="ECO:0000313" key="6">
    <source>
        <dbReference type="EMBL" id="RMZ22389.1"/>
    </source>
</evidence>
<feature type="compositionally biased region" description="Basic and acidic residues" evidence="4">
    <location>
        <begin position="316"/>
        <end position="326"/>
    </location>
</feature>
<reference evidence="6 7" key="1">
    <citation type="journal article" date="2018" name="BMC Genomics">
        <title>Genomic evidence for intraspecific hybridization in a clonal and extremely halotolerant yeast.</title>
        <authorList>
            <person name="Gostincar C."/>
            <person name="Stajich J.E."/>
            <person name="Zupancic J."/>
            <person name="Zalar P."/>
            <person name="Gunde-Cimerman N."/>
        </authorList>
    </citation>
    <scope>NUCLEOTIDE SEQUENCE [LARGE SCALE GENOMIC DNA]</scope>
    <source>
        <strain evidence="6 7">EXF-120</strain>
    </source>
</reference>
<name>A0A3M7IA08_HORWE</name>
<evidence type="ECO:0000256" key="1">
    <source>
        <dbReference type="ARBA" id="ARBA00005568"/>
    </source>
</evidence>
<keyword evidence="3" id="KW-0456">Lyase</keyword>
<evidence type="ECO:0000256" key="2">
    <source>
        <dbReference type="ARBA" id="ARBA00022723"/>
    </source>
</evidence>
<protein>
    <recommendedName>
        <fullName evidence="5">HpcH/HpaI aldolase/citrate lyase domain-containing protein</fullName>
    </recommendedName>
</protein>
<evidence type="ECO:0000313" key="7">
    <source>
        <dbReference type="Proteomes" id="UP000281677"/>
    </source>
</evidence>
<feature type="domain" description="HpcH/HpaI aldolase/citrate lyase" evidence="5">
    <location>
        <begin position="37"/>
        <end position="249"/>
    </location>
</feature>
<evidence type="ECO:0000256" key="3">
    <source>
        <dbReference type="ARBA" id="ARBA00023239"/>
    </source>
</evidence>
<dbReference type="InterPro" id="IPR005000">
    <property type="entry name" value="Aldolase/citrate-lyase_domain"/>
</dbReference>
<evidence type="ECO:0000259" key="5">
    <source>
        <dbReference type="Pfam" id="PF03328"/>
    </source>
</evidence>
<dbReference type="GO" id="GO:0046872">
    <property type="term" value="F:metal ion binding"/>
    <property type="evidence" value="ECO:0007669"/>
    <property type="project" value="UniProtKB-KW"/>
</dbReference>
<comment type="similarity">
    <text evidence="1">Belongs to the HpcH/HpaI aldolase family.</text>
</comment>
<gene>
    <name evidence="6" type="ORF">D0859_13581</name>
</gene>
<feature type="region of interest" description="Disordered" evidence="4">
    <location>
        <begin position="310"/>
        <end position="333"/>
    </location>
</feature>
<dbReference type="Pfam" id="PF03328">
    <property type="entry name" value="HpcH_HpaI"/>
    <property type="match status" value="1"/>
</dbReference>
<comment type="caution">
    <text evidence="6">The sequence shown here is derived from an EMBL/GenBank/DDBJ whole genome shotgun (WGS) entry which is preliminary data.</text>
</comment>
<dbReference type="Proteomes" id="UP000281677">
    <property type="component" value="Unassembled WGS sequence"/>
</dbReference>
<dbReference type="EMBL" id="QWIT01000572">
    <property type="protein sequence ID" value="RMZ22389.1"/>
    <property type="molecule type" value="Genomic_DNA"/>
</dbReference>
<dbReference type="GO" id="GO:0016832">
    <property type="term" value="F:aldehyde-lyase activity"/>
    <property type="evidence" value="ECO:0007669"/>
    <property type="project" value="TreeGrafter"/>
</dbReference>
<dbReference type="VEuPathDB" id="FungiDB:BTJ68_11597"/>